<dbReference type="EMBL" id="BARS01036054">
    <property type="protein sequence ID" value="GAG25479.1"/>
    <property type="molecule type" value="Genomic_DNA"/>
</dbReference>
<reference evidence="1" key="1">
    <citation type="journal article" date="2014" name="Front. Microbiol.">
        <title>High frequency of phylogenetically diverse reductive dehalogenase-homologous genes in deep subseafloor sedimentary metagenomes.</title>
        <authorList>
            <person name="Kawai M."/>
            <person name="Futagami T."/>
            <person name="Toyoda A."/>
            <person name="Takaki Y."/>
            <person name="Nishi S."/>
            <person name="Hori S."/>
            <person name="Arai W."/>
            <person name="Tsubouchi T."/>
            <person name="Morono Y."/>
            <person name="Uchiyama I."/>
            <person name="Ito T."/>
            <person name="Fujiyama A."/>
            <person name="Inagaki F."/>
            <person name="Takami H."/>
        </authorList>
    </citation>
    <scope>NUCLEOTIDE SEQUENCE</scope>
    <source>
        <strain evidence="1">Expedition CK06-06</strain>
    </source>
</reference>
<sequence>MRENKIYNDILKYLSNQASKYNGNLCITTK</sequence>
<accession>X0W3T2</accession>
<proteinExistence type="predicted"/>
<organism evidence="1">
    <name type="scientific">marine sediment metagenome</name>
    <dbReference type="NCBI Taxonomy" id="412755"/>
    <lineage>
        <taxon>unclassified sequences</taxon>
        <taxon>metagenomes</taxon>
        <taxon>ecological metagenomes</taxon>
    </lineage>
</organism>
<protein>
    <submittedName>
        <fullName evidence="1">Uncharacterized protein</fullName>
    </submittedName>
</protein>
<name>X0W3T2_9ZZZZ</name>
<dbReference type="AlphaFoldDB" id="X0W3T2"/>
<feature type="non-terminal residue" evidence="1">
    <location>
        <position position="30"/>
    </location>
</feature>
<comment type="caution">
    <text evidence="1">The sequence shown here is derived from an EMBL/GenBank/DDBJ whole genome shotgun (WGS) entry which is preliminary data.</text>
</comment>
<evidence type="ECO:0000313" key="1">
    <source>
        <dbReference type="EMBL" id="GAG25479.1"/>
    </source>
</evidence>
<gene>
    <name evidence="1" type="ORF">S01H1_55462</name>
</gene>